<dbReference type="Pfam" id="PF00078">
    <property type="entry name" value="RVT_1"/>
    <property type="match status" value="1"/>
</dbReference>
<accession>A0A2Z6NAR9</accession>
<dbReference type="CDD" id="cd01650">
    <property type="entry name" value="RT_nLTR_like"/>
    <property type="match status" value="1"/>
</dbReference>
<name>A0A2Z6NAR9_TRISU</name>
<gene>
    <name evidence="2" type="ORF">TSUD_299740</name>
</gene>
<reference evidence="3" key="1">
    <citation type="journal article" date="2017" name="Front. Plant Sci.">
        <title>Climate Clever Clovers: New Paradigm to Reduce the Environmental Footprint of Ruminants by Breeding Low Methanogenic Forages Utilizing Haplotype Variation.</title>
        <authorList>
            <person name="Kaur P."/>
            <person name="Appels R."/>
            <person name="Bayer P.E."/>
            <person name="Keeble-Gagnere G."/>
            <person name="Wang J."/>
            <person name="Hirakawa H."/>
            <person name="Shirasawa K."/>
            <person name="Vercoe P."/>
            <person name="Stefanova K."/>
            <person name="Durmic Z."/>
            <person name="Nichols P."/>
            <person name="Revell C."/>
            <person name="Isobe S.N."/>
            <person name="Edwards D."/>
            <person name="Erskine W."/>
        </authorList>
    </citation>
    <scope>NUCLEOTIDE SEQUENCE [LARGE SCALE GENOMIC DNA]</scope>
    <source>
        <strain evidence="3">cv. Daliak</strain>
    </source>
</reference>
<evidence type="ECO:0000259" key="1">
    <source>
        <dbReference type="Pfam" id="PF00078"/>
    </source>
</evidence>
<dbReference type="EMBL" id="DF973883">
    <property type="protein sequence ID" value="GAU41808.1"/>
    <property type="molecule type" value="Genomic_DNA"/>
</dbReference>
<dbReference type="PANTHER" id="PTHR46890:SF48">
    <property type="entry name" value="RNA-DIRECTED DNA POLYMERASE"/>
    <property type="match status" value="1"/>
</dbReference>
<dbReference type="InterPro" id="IPR043502">
    <property type="entry name" value="DNA/RNA_pol_sf"/>
</dbReference>
<dbReference type="PANTHER" id="PTHR46890">
    <property type="entry name" value="NON-LTR RETROLELEMENT REVERSE TRANSCRIPTASE-LIKE PROTEIN-RELATED"/>
    <property type="match status" value="1"/>
</dbReference>
<proteinExistence type="predicted"/>
<dbReference type="SUPFAM" id="SSF56672">
    <property type="entry name" value="DNA/RNA polymerases"/>
    <property type="match status" value="1"/>
</dbReference>
<keyword evidence="3" id="KW-1185">Reference proteome</keyword>
<dbReference type="InterPro" id="IPR000477">
    <property type="entry name" value="RT_dom"/>
</dbReference>
<protein>
    <recommendedName>
        <fullName evidence="1">Reverse transcriptase domain-containing protein</fullName>
    </recommendedName>
</protein>
<dbReference type="OrthoDB" id="1937528at2759"/>
<dbReference type="AlphaFoldDB" id="A0A2Z6NAR9"/>
<dbReference type="InterPro" id="IPR052343">
    <property type="entry name" value="Retrotransposon-Effector_Assoc"/>
</dbReference>
<evidence type="ECO:0000313" key="2">
    <source>
        <dbReference type="EMBL" id="GAU41808.1"/>
    </source>
</evidence>
<dbReference type="Proteomes" id="UP000242715">
    <property type="component" value="Unassembled WGS sequence"/>
</dbReference>
<feature type="domain" description="Reverse transcriptase" evidence="1">
    <location>
        <begin position="122"/>
        <end position="235"/>
    </location>
</feature>
<organism evidence="2 3">
    <name type="scientific">Trifolium subterraneum</name>
    <name type="common">Subterranean clover</name>
    <dbReference type="NCBI Taxonomy" id="3900"/>
    <lineage>
        <taxon>Eukaryota</taxon>
        <taxon>Viridiplantae</taxon>
        <taxon>Streptophyta</taxon>
        <taxon>Embryophyta</taxon>
        <taxon>Tracheophyta</taxon>
        <taxon>Spermatophyta</taxon>
        <taxon>Magnoliopsida</taxon>
        <taxon>eudicotyledons</taxon>
        <taxon>Gunneridae</taxon>
        <taxon>Pentapetalae</taxon>
        <taxon>rosids</taxon>
        <taxon>fabids</taxon>
        <taxon>Fabales</taxon>
        <taxon>Fabaceae</taxon>
        <taxon>Papilionoideae</taxon>
        <taxon>50 kb inversion clade</taxon>
        <taxon>NPAAA clade</taxon>
        <taxon>Hologalegina</taxon>
        <taxon>IRL clade</taxon>
        <taxon>Trifolieae</taxon>
        <taxon>Trifolium</taxon>
    </lineage>
</organism>
<evidence type="ECO:0000313" key="3">
    <source>
        <dbReference type="Proteomes" id="UP000242715"/>
    </source>
</evidence>
<sequence>MHCSNQLQQSRLIWLKDGDANSKFFHGLRPNIANLQFKSISEADAYYLERPFAEDEVKQAVWECDSLKSPGPDGINFGFIKEFWMDVKNDFMRFLLEFYSNNRLVKGSNCTFIVFIPKVANPKKMSDFRHISLVGCMYKVLANVLANRLKSVIDKVILDTQSTFVKGRQILDGILIANEAVDDAKKRKKELLLFKVDFEKAYDSVDWKYLESVMGKMGFSDKWRRWIMTCVSSATASGYQVGSEATSSVHLSHLQFADDTLIMGQFPKKFVGEGEFSDSWLADAARVLNSFLWGGSEESRKINWLKWDRICLRKEEGGLGVRRVKEFNLALLGKWCWRLLQDTEGLWFRVLAAKYGIRDGQMDCGGSTASNWWKVINSIRSGSEASGGRWFGENTVRRVGDGERTLFWKDSWMDRIPFKVHFSRIFELCLDKDRSVANMCRLGWGFHGDGWRWHRRLFAWEEELWGECCAALANVSLQVDLRDEWEWLTDPVAGYSVSGAYQILTHLTPIESYSHLENAHHLFLNCPVFGAVWDNIISWLGVPCVLPANALALASQFCGAHAFCKSTRSCFQAIWLANVWFIWKERNSRVFNHKEMSTERLVYNIKTNVGGG</sequence>